<organism evidence="1 2">
    <name type="scientific">Flavobacterium flevense</name>
    <dbReference type="NCBI Taxonomy" id="983"/>
    <lineage>
        <taxon>Bacteria</taxon>
        <taxon>Pseudomonadati</taxon>
        <taxon>Bacteroidota</taxon>
        <taxon>Flavobacteriia</taxon>
        <taxon>Flavobacteriales</taxon>
        <taxon>Flavobacteriaceae</taxon>
        <taxon>Flavobacterium</taxon>
    </lineage>
</organism>
<dbReference type="EMBL" id="BJNP01000017">
    <property type="protein sequence ID" value="GEC72232.1"/>
    <property type="molecule type" value="Genomic_DNA"/>
</dbReference>
<dbReference type="AlphaFoldDB" id="A0A4Y4AYL3"/>
<name>A0A4Y4AYL3_9FLAO</name>
<reference evidence="1 2" key="1">
    <citation type="submission" date="2019-06" db="EMBL/GenBank/DDBJ databases">
        <title>Whole genome shotgun sequence of Flavobacterium flevense NBRC 14960.</title>
        <authorList>
            <person name="Hosoyama A."/>
            <person name="Uohara A."/>
            <person name="Ohji S."/>
            <person name="Ichikawa N."/>
        </authorList>
    </citation>
    <scope>NUCLEOTIDE SEQUENCE [LARGE SCALE GENOMIC DNA]</scope>
    <source>
        <strain evidence="1 2">NBRC 14960</strain>
    </source>
</reference>
<dbReference type="RefSeq" id="WP_073243755.1">
    <property type="nucleotide sequence ID" value="NZ_BJNP01000017.1"/>
</dbReference>
<dbReference type="PROSITE" id="PS51257">
    <property type="entry name" value="PROKAR_LIPOPROTEIN"/>
    <property type="match status" value="1"/>
</dbReference>
<gene>
    <name evidence="1" type="ORF">FFL01_17710</name>
</gene>
<comment type="caution">
    <text evidence="1">The sequence shown here is derived from an EMBL/GenBank/DDBJ whole genome shotgun (WGS) entry which is preliminary data.</text>
</comment>
<sequence>MKIQLSFLIVLILVSCQKNDNKKDINEKPLTKSIEYLDFENLSSEAKVEFSKNYWLGSGKITHVSLENGGVLVGLTDDNDLYKNLIVTENYIVVSSSFGQNSQTIIYNKKQSKLIPQINSSMFVTGLLGQDVLSVQKDYYDSLDAQDPNYRGHIFENGKFDLRTSKYSFISNE</sequence>
<proteinExistence type="predicted"/>
<keyword evidence="2" id="KW-1185">Reference proteome</keyword>
<accession>A0A4Y4AYL3</accession>
<evidence type="ECO:0000313" key="1">
    <source>
        <dbReference type="EMBL" id="GEC72232.1"/>
    </source>
</evidence>
<protein>
    <submittedName>
        <fullName evidence="1">Uncharacterized protein</fullName>
    </submittedName>
</protein>
<dbReference type="Proteomes" id="UP000316775">
    <property type="component" value="Unassembled WGS sequence"/>
</dbReference>
<dbReference type="STRING" id="983.SAMN05443543_103374"/>
<evidence type="ECO:0000313" key="2">
    <source>
        <dbReference type="Proteomes" id="UP000316775"/>
    </source>
</evidence>